<dbReference type="SUPFAM" id="SSF51445">
    <property type="entry name" value="(Trans)glycosidases"/>
    <property type="match status" value="1"/>
</dbReference>
<dbReference type="PANTHER" id="PTHR10357:SF216">
    <property type="entry name" value="MALTOOLIGOSYL TREHALOSE SYNTHASE-RELATED"/>
    <property type="match status" value="1"/>
</dbReference>
<dbReference type="PANTHER" id="PTHR10357">
    <property type="entry name" value="ALPHA-AMYLASE FAMILY MEMBER"/>
    <property type="match status" value="1"/>
</dbReference>
<dbReference type="InterPro" id="IPR006047">
    <property type="entry name" value="GH13_cat_dom"/>
</dbReference>
<accession>A0A261SB46</accession>
<feature type="compositionally biased region" description="Basic residues" evidence="1">
    <location>
        <begin position="27"/>
        <end position="37"/>
    </location>
</feature>
<dbReference type="InterPro" id="IPR017853">
    <property type="entry name" value="GH"/>
</dbReference>
<dbReference type="Gene3D" id="3.30.1590.10">
    <property type="entry name" value="Maltooligosyl trehalose synthase, domain 2"/>
    <property type="match status" value="1"/>
</dbReference>
<dbReference type="NCBIfam" id="TIGR02401">
    <property type="entry name" value="trehalose_TreY"/>
    <property type="match status" value="1"/>
</dbReference>
<reference evidence="4" key="1">
    <citation type="submission" date="2017-05" db="EMBL/GenBank/DDBJ databases">
        <title>Complete and WGS of Bordetella genogroups.</title>
        <authorList>
            <person name="Spilker T."/>
            <person name="Lipuma J."/>
        </authorList>
    </citation>
    <scope>NUCLEOTIDE SEQUENCE [LARGE SCALE GENOMIC DNA]</scope>
    <source>
        <strain evidence="4">AU16122</strain>
    </source>
</reference>
<dbReference type="Gene3D" id="3.20.20.80">
    <property type="entry name" value="Glycosidases"/>
    <property type="match status" value="3"/>
</dbReference>
<organism evidence="3 4">
    <name type="scientific">Bordetella genomosp. 10</name>
    <dbReference type="NCBI Taxonomy" id="1416804"/>
    <lineage>
        <taxon>Bacteria</taxon>
        <taxon>Pseudomonadati</taxon>
        <taxon>Pseudomonadota</taxon>
        <taxon>Betaproteobacteria</taxon>
        <taxon>Burkholderiales</taxon>
        <taxon>Alcaligenaceae</taxon>
        <taxon>Bordetella</taxon>
    </lineage>
</organism>
<dbReference type="Pfam" id="PF00128">
    <property type="entry name" value="Alpha-amylase"/>
    <property type="match status" value="1"/>
</dbReference>
<dbReference type="Proteomes" id="UP000216020">
    <property type="component" value="Unassembled WGS sequence"/>
</dbReference>
<feature type="domain" description="Glycosyl hydrolase family 13 catalytic" evidence="2">
    <location>
        <begin position="67"/>
        <end position="505"/>
    </location>
</feature>
<dbReference type="InterPro" id="IPR012767">
    <property type="entry name" value="Trehalose_TreY"/>
</dbReference>
<dbReference type="EMBL" id="NEVM01000002">
    <property type="protein sequence ID" value="OZI34385.1"/>
    <property type="molecule type" value="Genomic_DNA"/>
</dbReference>
<comment type="caution">
    <text evidence="3">The sequence shown here is derived from an EMBL/GenBank/DDBJ whole genome shotgun (WGS) entry which is preliminary data.</text>
</comment>
<dbReference type="GO" id="GO:0005992">
    <property type="term" value="P:trehalose biosynthetic process"/>
    <property type="evidence" value="ECO:0007669"/>
    <property type="project" value="TreeGrafter"/>
</dbReference>
<dbReference type="GO" id="GO:0047470">
    <property type="term" value="F:(1,4)-alpha-D-glucan 1-alpha-D-glucosylmutase activity"/>
    <property type="evidence" value="ECO:0007669"/>
    <property type="project" value="TreeGrafter"/>
</dbReference>
<dbReference type="GO" id="GO:0030980">
    <property type="term" value="P:alpha-glucan catabolic process"/>
    <property type="evidence" value="ECO:0007669"/>
    <property type="project" value="TreeGrafter"/>
</dbReference>
<gene>
    <name evidence="3" type="ORF">CAL29_12750</name>
</gene>
<dbReference type="SMART" id="SM00642">
    <property type="entry name" value="Aamy"/>
    <property type="match status" value="1"/>
</dbReference>
<dbReference type="AlphaFoldDB" id="A0A261SB46"/>
<protein>
    <submittedName>
        <fullName evidence="3">Malto-oligosyltrehalose synthase</fullName>
    </submittedName>
</protein>
<keyword evidence="4" id="KW-1185">Reference proteome</keyword>
<feature type="region of interest" description="Disordered" evidence="1">
    <location>
        <begin position="1"/>
        <end position="62"/>
    </location>
</feature>
<name>A0A261SB46_9BORD</name>
<evidence type="ECO:0000313" key="4">
    <source>
        <dbReference type="Proteomes" id="UP000216020"/>
    </source>
</evidence>
<proteinExistence type="predicted"/>
<evidence type="ECO:0000313" key="3">
    <source>
        <dbReference type="EMBL" id="OZI34385.1"/>
    </source>
</evidence>
<feature type="compositionally biased region" description="Low complexity" evidence="1">
    <location>
        <begin position="38"/>
        <end position="60"/>
    </location>
</feature>
<evidence type="ECO:0000259" key="2">
    <source>
        <dbReference type="SMART" id="SM00642"/>
    </source>
</evidence>
<dbReference type="OrthoDB" id="9761577at2"/>
<evidence type="ECO:0000256" key="1">
    <source>
        <dbReference type="SAM" id="MobiDB-lite"/>
    </source>
</evidence>
<dbReference type="CDD" id="cd11336">
    <property type="entry name" value="AmyAc_MTSase"/>
    <property type="match status" value="1"/>
</dbReference>
<sequence length="952" mass="103958">MHAPGRPKRESSLGEAVAQRQEGRSLTSKRSRFHPHGARAQGPANAAARAAPGASVPADALSTGTPRATVRLQFHAGYTLDDAVAQVPYFARLGVSHVYASPLTRARRGSTHGYDVVDHGQVNPELGGEAALRRLVQALHAHGMGLILDIVPNHMATSADNPWWWSVLRDGRASPHATWFDIDWEPADTGLHGKVLAPFLGKPYGAALADGDIRLRLGDAGWYIDAAGAPYPLADGSLDASLPDPAHAHDPATPAGRARLHELLERQAYRLAWWRSAADEINWRRFFEITDLIGVRVEQPAVFDAVHAMALRLYEEGLVDGLRVDHVDGLADPIAYCARLHAELADRSARRPGARAGQAPYLIVEKILGNDEVLDERWMVDGTTGYDFMDQVGAVLHDAAGVGPITELWQTLAIDTRSFAEVADEARELMLLRHFPAERYATARALHRVAALDPMTRDWGQAAILRVLWQLLRAFPVYRTYADAQGRHALDQLRFDAAAATAHARIRADRDGDDGPLLEAMGDWLGGQPSRGLPPEQREARELATRRFQQLTPPLTAKSLEDTAFYRYGRLLSRNEVGADPAVFHLPVEAFHRRCAARARRLPRAMVTTATHDHKRGEDTRARIMALSEVPTAWSRFAHDWMHAHAPAAYNGNGQLAPHPADLYMLLQTLVGAWPLDLRADDADGLRAYAERVGAWQLKALREAKVRTSWVAPDESYEQACASTLEALMQPGEADDVAAFAHRIAAAGAVNSLSQTLLRLTVPGVPDLYQGTEFWDFSLVDPDNRRPVDYAARAAALDAHDAGDVDGLLAGWRDGRIKQAIVHGALEARRARPGLYAQGSYVPLPVLGPRGDHIVAFVRSLGDQHVFVLAPRLVGRHLRADDGDAANADAGLCLPRIDAAFWETTAVVLPHRYAGAVLRDALSGRERRVGADSILPLAEALADFPVALLPAD</sequence>